<sequence>MSAAAHFLFTVAVLAPLGNFSNTSGVNTTLFKEIACLLMDGPSIKTCLLVKAQIWDSGRRRMTEGYLKILIS</sequence>
<dbReference type="Proteomes" id="UP000037122">
    <property type="component" value="Unassembled WGS sequence"/>
</dbReference>
<name>A0A0L0NXY1_CANAR</name>
<evidence type="ECO:0000313" key="3">
    <source>
        <dbReference type="Proteomes" id="UP000037122"/>
    </source>
</evidence>
<proteinExistence type="predicted"/>
<evidence type="ECO:0000313" key="2">
    <source>
        <dbReference type="EMBL" id="KND99047.1"/>
    </source>
</evidence>
<evidence type="ECO:0000256" key="1">
    <source>
        <dbReference type="SAM" id="SignalP"/>
    </source>
</evidence>
<dbReference type="EMBL" id="LGST01000027">
    <property type="protein sequence ID" value="KND99047.1"/>
    <property type="molecule type" value="Genomic_DNA"/>
</dbReference>
<reference evidence="3" key="1">
    <citation type="journal article" date="2015" name="BMC Genomics">
        <title>Draft genome of a commonly misdiagnosed multidrug resistant pathogen Candida auris.</title>
        <authorList>
            <person name="Chatterjee S."/>
            <person name="Alampalli S.V."/>
            <person name="Nageshan R.K."/>
            <person name="Chettiar S.T."/>
            <person name="Joshi S."/>
            <person name="Tatu U.S."/>
        </authorList>
    </citation>
    <scope>NUCLEOTIDE SEQUENCE [LARGE SCALE GENOMIC DNA]</scope>
    <source>
        <strain evidence="3">6684</strain>
    </source>
</reference>
<feature type="chain" id="PRO_5005545377" description="Secreted protein" evidence="1">
    <location>
        <begin position="26"/>
        <end position="72"/>
    </location>
</feature>
<keyword evidence="1" id="KW-0732">Signal</keyword>
<evidence type="ECO:0008006" key="4">
    <source>
        <dbReference type="Google" id="ProtNLM"/>
    </source>
</evidence>
<feature type="signal peptide" evidence="1">
    <location>
        <begin position="1"/>
        <end position="25"/>
    </location>
</feature>
<organism evidence="2 3">
    <name type="scientific">Candidozyma auris</name>
    <name type="common">Yeast</name>
    <name type="synonym">Candida auris</name>
    <dbReference type="NCBI Taxonomy" id="498019"/>
    <lineage>
        <taxon>Eukaryota</taxon>
        <taxon>Fungi</taxon>
        <taxon>Dikarya</taxon>
        <taxon>Ascomycota</taxon>
        <taxon>Saccharomycotina</taxon>
        <taxon>Pichiomycetes</taxon>
        <taxon>Metschnikowiaceae</taxon>
        <taxon>Candidozyma</taxon>
    </lineage>
</organism>
<dbReference type="VEuPathDB" id="FungiDB:QG37_04109"/>
<protein>
    <recommendedName>
        <fullName evidence="4">Secreted protein</fullName>
    </recommendedName>
</protein>
<accession>A0A0L0NXY1</accession>
<dbReference type="AlphaFoldDB" id="A0A0L0NXY1"/>
<comment type="caution">
    <text evidence="2">The sequence shown here is derived from an EMBL/GenBank/DDBJ whole genome shotgun (WGS) entry which is preliminary data.</text>
</comment>
<gene>
    <name evidence="2" type="ORF">QG37_04109</name>
</gene>